<organism evidence="4 5">
    <name type="scientific">Candidatus Brevifilum fermentans</name>
    <dbReference type="NCBI Taxonomy" id="1986204"/>
    <lineage>
        <taxon>Bacteria</taxon>
        <taxon>Bacillati</taxon>
        <taxon>Chloroflexota</taxon>
        <taxon>Anaerolineae</taxon>
        <taxon>Anaerolineales</taxon>
        <taxon>Anaerolineaceae</taxon>
        <taxon>Candidatus Brevifilum</taxon>
    </lineage>
</organism>
<comment type="similarity">
    <text evidence="1">Belongs to the AB hydrolase superfamily. AB hydrolase 2 family.</text>
</comment>
<dbReference type="Gene3D" id="3.40.50.1820">
    <property type="entry name" value="alpha/beta hydrolase"/>
    <property type="match status" value="1"/>
</dbReference>
<gene>
    <name evidence="4" type="ORF">CFX1CAM_1492</name>
</gene>
<evidence type="ECO:0000256" key="2">
    <source>
        <dbReference type="ARBA" id="ARBA00022801"/>
    </source>
</evidence>
<evidence type="ECO:0000259" key="3">
    <source>
        <dbReference type="Pfam" id="PF02230"/>
    </source>
</evidence>
<keyword evidence="5" id="KW-1185">Reference proteome</keyword>
<dbReference type="PANTHER" id="PTHR10655:SF17">
    <property type="entry name" value="LYSOPHOSPHOLIPASE-LIKE PROTEIN 1"/>
    <property type="match status" value="1"/>
</dbReference>
<sequence>MTDHQPEKIEFEGWHFRVQYPRQHAQKTRVMLLFHGYEGNENVMWVLTRPLPDNYLLIALRAPIQHSENQYVWHEIASQWPNIDVYRQFSDQLLITIDHWLQKQDIHSDKYDLMGFSQGAVVAYALAFLKPDRINRVAALAGFIPYVWQAQIDGSVVKNKHFFIAHGTKDEIIPLIKAQQAAAFLKKNNAQITFCEAEIGHKLSSNCFPGLGAFFT</sequence>
<dbReference type="Proteomes" id="UP000195514">
    <property type="component" value="Chromosome I"/>
</dbReference>
<dbReference type="PANTHER" id="PTHR10655">
    <property type="entry name" value="LYSOPHOSPHOLIPASE-RELATED"/>
    <property type="match status" value="1"/>
</dbReference>
<dbReference type="InterPro" id="IPR029058">
    <property type="entry name" value="AB_hydrolase_fold"/>
</dbReference>
<feature type="domain" description="Phospholipase/carboxylesterase/thioesterase" evidence="3">
    <location>
        <begin position="16"/>
        <end position="205"/>
    </location>
</feature>
<evidence type="ECO:0000313" key="5">
    <source>
        <dbReference type="Proteomes" id="UP000195514"/>
    </source>
</evidence>
<dbReference type="GO" id="GO:0016787">
    <property type="term" value="F:hydrolase activity"/>
    <property type="evidence" value="ECO:0007669"/>
    <property type="project" value="UniProtKB-KW"/>
</dbReference>
<protein>
    <submittedName>
        <fullName evidence="4">Lipase/esterase</fullName>
    </submittedName>
</protein>
<evidence type="ECO:0000313" key="4">
    <source>
        <dbReference type="EMBL" id="SMX54557.1"/>
    </source>
</evidence>
<dbReference type="InterPro" id="IPR003140">
    <property type="entry name" value="PLipase/COase/thioEstase"/>
</dbReference>
<dbReference type="RefSeq" id="WP_087862391.1">
    <property type="nucleotide sequence ID" value="NZ_LT859958.1"/>
</dbReference>
<dbReference type="KEGG" id="abat:CFX1CAM_1492"/>
<evidence type="ECO:0000256" key="1">
    <source>
        <dbReference type="ARBA" id="ARBA00006499"/>
    </source>
</evidence>
<accession>A0A1Y6K6S5</accession>
<proteinExistence type="inferred from homology"/>
<name>A0A1Y6K6S5_9CHLR</name>
<dbReference type="AlphaFoldDB" id="A0A1Y6K6S5"/>
<keyword evidence="2" id="KW-0378">Hydrolase</keyword>
<dbReference type="EMBL" id="LT859958">
    <property type="protein sequence ID" value="SMX54557.1"/>
    <property type="molecule type" value="Genomic_DNA"/>
</dbReference>
<dbReference type="SUPFAM" id="SSF53474">
    <property type="entry name" value="alpha/beta-Hydrolases"/>
    <property type="match status" value="1"/>
</dbReference>
<dbReference type="InterPro" id="IPR050565">
    <property type="entry name" value="LYPA1-2/EST-like"/>
</dbReference>
<dbReference type="Pfam" id="PF02230">
    <property type="entry name" value="Abhydrolase_2"/>
    <property type="match status" value="1"/>
</dbReference>
<dbReference type="OrthoDB" id="9795555at2"/>
<reference evidence="5" key="1">
    <citation type="submission" date="2017-05" db="EMBL/GenBank/DDBJ databases">
        <authorList>
            <person name="Kirkegaard R."/>
            <person name="Mcilroy J S."/>
        </authorList>
    </citation>
    <scope>NUCLEOTIDE SEQUENCE [LARGE SCALE GENOMIC DNA]</scope>
</reference>